<feature type="compositionally biased region" description="Basic and acidic residues" evidence="1">
    <location>
        <begin position="7"/>
        <end position="16"/>
    </location>
</feature>
<name>A0AA39FMH3_9HYME</name>
<reference evidence="2" key="1">
    <citation type="journal article" date="2023" name="bioRxiv">
        <title>Scaffold-level genome assemblies of two parasitoid biocontrol wasps reveal the parthenogenesis mechanism and an associated novel virus.</title>
        <authorList>
            <person name="Inwood S."/>
            <person name="Skelly J."/>
            <person name="Guhlin J."/>
            <person name="Harrop T."/>
            <person name="Goldson S."/>
            <person name="Dearden P."/>
        </authorList>
    </citation>
    <scope>NUCLEOTIDE SEQUENCE</scope>
    <source>
        <strain evidence="2">Irish</strain>
        <tissue evidence="2">Whole body</tissue>
    </source>
</reference>
<dbReference type="AlphaFoldDB" id="A0AA39FMH3"/>
<feature type="region of interest" description="Disordered" evidence="1">
    <location>
        <begin position="1"/>
        <end position="66"/>
    </location>
</feature>
<keyword evidence="3" id="KW-1185">Reference proteome</keyword>
<proteinExistence type="predicted"/>
<evidence type="ECO:0000313" key="2">
    <source>
        <dbReference type="EMBL" id="KAK0172365.1"/>
    </source>
</evidence>
<sequence>KSKKASKRNDEVEERFAGSGIKEPSDEQEKKRQKQRKTRRRKRMARIDQRNVCQQLGSPREMPREA</sequence>
<feature type="compositionally biased region" description="Basic residues" evidence="1">
    <location>
        <begin position="31"/>
        <end position="44"/>
    </location>
</feature>
<dbReference type="EMBL" id="JAQQBS010000002">
    <property type="protein sequence ID" value="KAK0172365.1"/>
    <property type="molecule type" value="Genomic_DNA"/>
</dbReference>
<dbReference type="Proteomes" id="UP001168990">
    <property type="component" value="Unassembled WGS sequence"/>
</dbReference>
<evidence type="ECO:0000313" key="3">
    <source>
        <dbReference type="Proteomes" id="UP001168990"/>
    </source>
</evidence>
<comment type="caution">
    <text evidence="2">The sequence shown here is derived from an EMBL/GenBank/DDBJ whole genome shotgun (WGS) entry which is preliminary data.</text>
</comment>
<accession>A0AA39FMH3</accession>
<reference evidence="2" key="2">
    <citation type="submission" date="2023-03" db="EMBL/GenBank/DDBJ databases">
        <authorList>
            <person name="Inwood S.N."/>
            <person name="Skelly J.G."/>
            <person name="Guhlin J."/>
            <person name="Harrop T.W.R."/>
            <person name="Goldson S.G."/>
            <person name="Dearden P.K."/>
        </authorList>
    </citation>
    <scope>NUCLEOTIDE SEQUENCE</scope>
    <source>
        <strain evidence="2">Irish</strain>
        <tissue evidence="2">Whole body</tissue>
    </source>
</reference>
<organism evidence="2 3">
    <name type="scientific">Microctonus aethiopoides</name>
    <dbReference type="NCBI Taxonomy" id="144406"/>
    <lineage>
        <taxon>Eukaryota</taxon>
        <taxon>Metazoa</taxon>
        <taxon>Ecdysozoa</taxon>
        <taxon>Arthropoda</taxon>
        <taxon>Hexapoda</taxon>
        <taxon>Insecta</taxon>
        <taxon>Pterygota</taxon>
        <taxon>Neoptera</taxon>
        <taxon>Endopterygota</taxon>
        <taxon>Hymenoptera</taxon>
        <taxon>Apocrita</taxon>
        <taxon>Ichneumonoidea</taxon>
        <taxon>Braconidae</taxon>
        <taxon>Euphorinae</taxon>
        <taxon>Microctonus</taxon>
    </lineage>
</organism>
<protein>
    <submittedName>
        <fullName evidence="2">Uncharacterized protein</fullName>
    </submittedName>
</protein>
<feature type="non-terminal residue" evidence="2">
    <location>
        <position position="1"/>
    </location>
</feature>
<gene>
    <name evidence="2" type="ORF">PV328_005692</name>
</gene>
<evidence type="ECO:0000256" key="1">
    <source>
        <dbReference type="SAM" id="MobiDB-lite"/>
    </source>
</evidence>